<dbReference type="PANTHER" id="PTHR30029:SF2">
    <property type="entry name" value="STAGE V SPORULATION PROTEIN R"/>
    <property type="match status" value="1"/>
</dbReference>
<dbReference type="EMBL" id="GG730039">
    <property type="protein sequence ID" value="EEZ93287.1"/>
    <property type="molecule type" value="Genomic_DNA"/>
</dbReference>
<dbReference type="Proteomes" id="UP000009375">
    <property type="component" value="Unassembled WGS sequence"/>
</dbReference>
<organism evidence="2 3">
    <name type="scientific">Candidatus Parvarchaeum acidiphilum ARMAN-4</name>
    <dbReference type="NCBI Taxonomy" id="662760"/>
    <lineage>
        <taxon>Archaea</taxon>
        <taxon>Candidatus Parvarchaeota</taxon>
        <taxon>Candidatus Parvarchaeum</taxon>
    </lineage>
</organism>
<accession>D2EEA8</accession>
<evidence type="ECO:0000259" key="1">
    <source>
        <dbReference type="Pfam" id="PF04293"/>
    </source>
</evidence>
<name>D2EEA8_PARA4</name>
<protein>
    <recommendedName>
        <fullName evidence="1">SpoVR protein-like N-terminal domain-containing protein</fullName>
    </recommendedName>
</protein>
<proteinExistence type="predicted"/>
<evidence type="ECO:0000313" key="3">
    <source>
        <dbReference type="Proteomes" id="UP000009375"/>
    </source>
</evidence>
<sequence>MAEKSLEKLLVDGNEIKIVAKHGSKIDQRYTQEARKIADFMVNKLGLSFGNVEFELLDNEEFAERVALYVKPLPSWEAGQEKLVEENMMKYRQGVLYEMVGYKFYNPIEKNEYTKVYINQNDTYEEVLSVMAHVYGHLHIEYNNKLKKIINSNPEKHDFYRSRYREMETRLGIKTVEKAYDYAQTLSGLIDIFPDFHKKKTKEYYSKDDSYPEEDTYDIYKFTLDNVRFNPWEKELFEMVYEINQIMKGVRIKILHEGFATFVQDKYADEVAKYNPGSAFKMKNLILGVADVLSPAQLPYYLGFRLFKDIEKRWDEGKHGILYNLLSDEEKSLYLKKENKGLSEILEIVKSYTDWEFIFSYADSNFFKALVKEIEEKKNMLIDRMYGDKYPDFIVDMIKKANNEDLDPNILRFKLLLETENYGPILYVPKGTFNGSKLTLRQDLSFLKRYVGELSEEQKGQFEEEANQMFSLYNKDTINSLHRLSHLWRIPVVLQTMDSSGKSLTLTSDGEKFFVSKNGKGPKFDD</sequence>
<evidence type="ECO:0000313" key="2">
    <source>
        <dbReference type="EMBL" id="EEZ93287.1"/>
    </source>
</evidence>
<dbReference type="Pfam" id="PF04293">
    <property type="entry name" value="SpoVR"/>
    <property type="match status" value="1"/>
</dbReference>
<dbReference type="InterPro" id="IPR056174">
    <property type="entry name" value="SpoVR_N"/>
</dbReference>
<dbReference type="InterPro" id="IPR007390">
    <property type="entry name" value="Spore_V_R"/>
</dbReference>
<dbReference type="PANTHER" id="PTHR30029">
    <property type="entry name" value="STAGE V SPORULATION PROTEIN R"/>
    <property type="match status" value="1"/>
</dbReference>
<reference evidence="2 3" key="1">
    <citation type="journal article" date="2010" name="Proc. Natl. Acad. Sci. U.S.A.">
        <title>Enigmatic, ultrasmall, uncultivated Archaea.</title>
        <authorList>
            <person name="Baker B.J."/>
            <person name="Comolli L.R."/>
            <person name="Dick G.J."/>
            <person name="Hauser L.J."/>
            <person name="Hyatt D."/>
            <person name="Dill B.D."/>
            <person name="Land M.L."/>
            <person name="Verberkmoes N.C."/>
            <person name="Hettich R.L."/>
            <person name="Banfield J.F."/>
        </authorList>
    </citation>
    <scope>NUCLEOTIDE SEQUENCE [LARGE SCALE GENOMIC DNA]</scope>
</reference>
<dbReference type="AlphaFoldDB" id="D2EEA8"/>
<gene>
    <name evidence="2" type="ORF">BJBARM4_0043</name>
</gene>
<feature type="domain" description="SpoVR protein-like N-terminal" evidence="1">
    <location>
        <begin position="197"/>
        <end position="368"/>
    </location>
</feature>